<gene>
    <name evidence="1" type="ORF">L9F63_019572</name>
</gene>
<organism evidence="1 2">
    <name type="scientific">Diploptera punctata</name>
    <name type="common">Pacific beetle cockroach</name>
    <dbReference type="NCBI Taxonomy" id="6984"/>
    <lineage>
        <taxon>Eukaryota</taxon>
        <taxon>Metazoa</taxon>
        <taxon>Ecdysozoa</taxon>
        <taxon>Arthropoda</taxon>
        <taxon>Hexapoda</taxon>
        <taxon>Insecta</taxon>
        <taxon>Pterygota</taxon>
        <taxon>Neoptera</taxon>
        <taxon>Polyneoptera</taxon>
        <taxon>Dictyoptera</taxon>
        <taxon>Blattodea</taxon>
        <taxon>Blaberoidea</taxon>
        <taxon>Blaberidae</taxon>
        <taxon>Diplopterinae</taxon>
        <taxon>Diploptera</taxon>
    </lineage>
</organism>
<keyword evidence="2" id="KW-1185">Reference proteome</keyword>
<accession>A0AAD7ZUC9</accession>
<dbReference type="AlphaFoldDB" id="A0AAD7ZUC9"/>
<evidence type="ECO:0000313" key="2">
    <source>
        <dbReference type="Proteomes" id="UP001233999"/>
    </source>
</evidence>
<reference evidence="1" key="2">
    <citation type="submission" date="2023-05" db="EMBL/GenBank/DDBJ databases">
        <authorList>
            <person name="Fouks B."/>
        </authorList>
    </citation>
    <scope>NUCLEOTIDE SEQUENCE</scope>
    <source>
        <strain evidence="1">Stay&amp;Tobe</strain>
        <tissue evidence="1">Testes</tissue>
    </source>
</reference>
<reference evidence="1" key="1">
    <citation type="journal article" date="2023" name="IScience">
        <title>Live-bearing cockroach genome reveals convergent evolutionary mechanisms linked to viviparity in insects and beyond.</title>
        <authorList>
            <person name="Fouks B."/>
            <person name="Harrison M.C."/>
            <person name="Mikhailova A.A."/>
            <person name="Marchal E."/>
            <person name="English S."/>
            <person name="Carruthers M."/>
            <person name="Jennings E.C."/>
            <person name="Chiamaka E.L."/>
            <person name="Frigard R.A."/>
            <person name="Pippel M."/>
            <person name="Attardo G.M."/>
            <person name="Benoit J.B."/>
            <person name="Bornberg-Bauer E."/>
            <person name="Tobe S.S."/>
        </authorList>
    </citation>
    <scope>NUCLEOTIDE SEQUENCE</scope>
    <source>
        <strain evidence="1">Stay&amp;Tobe</strain>
    </source>
</reference>
<feature type="non-terminal residue" evidence="1">
    <location>
        <position position="1"/>
    </location>
</feature>
<dbReference type="EMBL" id="JASPKZ010006833">
    <property type="protein sequence ID" value="KAJ9586830.1"/>
    <property type="molecule type" value="Genomic_DNA"/>
</dbReference>
<evidence type="ECO:0000313" key="1">
    <source>
        <dbReference type="EMBL" id="KAJ9586830.1"/>
    </source>
</evidence>
<proteinExistence type="predicted"/>
<sequence length="119" mass="14419">AVFILWGQSNVKLIENFLELVVFYRMLDRLPEYLRDTVDWFMGHSLNCVRYKKICAGYNVIMFKHIICWWHLERSVRMFPFMNSRKVVKYTSINTDFVLDVDETVTCFCRRHSFDINYA</sequence>
<feature type="non-terminal residue" evidence="1">
    <location>
        <position position="119"/>
    </location>
</feature>
<comment type="caution">
    <text evidence="1">The sequence shown here is derived from an EMBL/GenBank/DDBJ whole genome shotgun (WGS) entry which is preliminary data.</text>
</comment>
<protein>
    <submittedName>
        <fullName evidence="1">Uncharacterized protein</fullName>
    </submittedName>
</protein>
<name>A0AAD7ZUC9_DIPPU</name>
<dbReference type="Proteomes" id="UP001233999">
    <property type="component" value="Unassembled WGS sequence"/>
</dbReference>